<dbReference type="GO" id="GO:0043021">
    <property type="term" value="F:ribonucleoprotein complex binding"/>
    <property type="evidence" value="ECO:0007669"/>
    <property type="project" value="TreeGrafter"/>
</dbReference>
<accession>A0A5N5SYI1</accession>
<evidence type="ECO:0000313" key="2">
    <source>
        <dbReference type="EMBL" id="KAB7499037.1"/>
    </source>
</evidence>
<dbReference type="GO" id="GO:0046825">
    <property type="term" value="P:regulation of protein export from nucleus"/>
    <property type="evidence" value="ECO:0007669"/>
    <property type="project" value="TreeGrafter"/>
</dbReference>
<evidence type="ECO:0000313" key="3">
    <source>
        <dbReference type="Proteomes" id="UP000326759"/>
    </source>
</evidence>
<keyword evidence="3" id="KW-1185">Reference proteome</keyword>
<keyword evidence="2" id="KW-0418">Kinase</keyword>
<dbReference type="Gene3D" id="1.10.510.10">
    <property type="entry name" value="Transferase(Phosphotransferase) domain 1"/>
    <property type="match status" value="1"/>
</dbReference>
<proteinExistence type="predicted"/>
<dbReference type="Proteomes" id="UP000326759">
    <property type="component" value="Unassembled WGS sequence"/>
</dbReference>
<dbReference type="GO" id="GO:0005634">
    <property type="term" value="C:nucleus"/>
    <property type="evidence" value="ECO:0007669"/>
    <property type="project" value="TreeGrafter"/>
</dbReference>
<dbReference type="SUPFAM" id="SSF56112">
    <property type="entry name" value="Protein kinase-like (PK-like)"/>
    <property type="match status" value="1"/>
</dbReference>
<reference evidence="2 3" key="1">
    <citation type="journal article" date="2019" name="PLoS Biol.">
        <title>Sex chromosomes control vertical transmission of feminizing Wolbachia symbionts in an isopod.</title>
        <authorList>
            <person name="Becking T."/>
            <person name="Chebbi M.A."/>
            <person name="Giraud I."/>
            <person name="Moumen B."/>
            <person name="Laverre T."/>
            <person name="Caubet Y."/>
            <person name="Peccoud J."/>
            <person name="Gilbert C."/>
            <person name="Cordaux R."/>
        </authorList>
    </citation>
    <scope>NUCLEOTIDE SEQUENCE [LARGE SCALE GENOMIC DNA]</scope>
    <source>
        <strain evidence="2">ANa2</strain>
        <tissue evidence="2">Whole body excluding digestive tract and cuticle</tissue>
    </source>
</reference>
<dbReference type="EMBL" id="SEYY01018751">
    <property type="protein sequence ID" value="KAB7499037.1"/>
    <property type="molecule type" value="Genomic_DNA"/>
</dbReference>
<gene>
    <name evidence="2" type="primary">Uhmk1</name>
    <name evidence="2" type="ORF">Anas_08582</name>
</gene>
<dbReference type="InterPro" id="IPR000719">
    <property type="entry name" value="Prot_kinase_dom"/>
</dbReference>
<keyword evidence="2" id="KW-0808">Transferase</keyword>
<dbReference type="AlphaFoldDB" id="A0A5N5SYI1"/>
<protein>
    <submittedName>
        <fullName evidence="2">Serine/threonine-protein kinase Kist</fullName>
    </submittedName>
</protein>
<dbReference type="SMART" id="SM00220">
    <property type="entry name" value="S_TKc"/>
    <property type="match status" value="1"/>
</dbReference>
<dbReference type="InterPro" id="IPR034372">
    <property type="entry name" value="UHMK1"/>
</dbReference>
<dbReference type="GO" id="GO:0071598">
    <property type="term" value="C:neuronal ribonucleoprotein granule"/>
    <property type="evidence" value="ECO:0007669"/>
    <property type="project" value="TreeGrafter"/>
</dbReference>
<dbReference type="PANTHER" id="PTHR46962">
    <property type="entry name" value="SERINE/THREONINE-PROTEIN KINASE KIST"/>
    <property type="match status" value="1"/>
</dbReference>
<dbReference type="GO" id="GO:0005524">
    <property type="term" value="F:ATP binding"/>
    <property type="evidence" value="ECO:0007669"/>
    <property type="project" value="InterPro"/>
</dbReference>
<dbReference type="GO" id="GO:0045948">
    <property type="term" value="P:positive regulation of translational initiation"/>
    <property type="evidence" value="ECO:0007669"/>
    <property type="project" value="TreeGrafter"/>
</dbReference>
<dbReference type="PANTHER" id="PTHR46962:SF1">
    <property type="entry name" value="SERINE_THREONINE-PROTEIN KINASE KIST"/>
    <property type="match status" value="1"/>
</dbReference>
<comment type="caution">
    <text evidence="2">The sequence shown here is derived from an EMBL/GenBank/DDBJ whole genome shotgun (WGS) entry which is preliminary data.</text>
</comment>
<dbReference type="GO" id="GO:0004674">
    <property type="term" value="F:protein serine/threonine kinase activity"/>
    <property type="evidence" value="ECO:0007669"/>
    <property type="project" value="InterPro"/>
</dbReference>
<dbReference type="InterPro" id="IPR011009">
    <property type="entry name" value="Kinase-like_dom_sf"/>
</dbReference>
<evidence type="ECO:0000259" key="1">
    <source>
        <dbReference type="PROSITE" id="PS50011"/>
    </source>
</evidence>
<dbReference type="PROSITE" id="PS50011">
    <property type="entry name" value="PROTEIN_KINASE_DOM"/>
    <property type="match status" value="1"/>
</dbReference>
<feature type="domain" description="Protein kinase" evidence="1">
    <location>
        <begin position="55"/>
        <end position="331"/>
    </location>
</feature>
<sequence length="403" mass="45901">MSGKVTKNLRVKREKKLKLTKAINQVAANNDQVKPTSQFQEFTIGTQIVSKFGNFEIVRELAVGRCCEVYIGEELSSKHREAIKVFVRKQHYKGALLRELKFLAKLSPHPHIVTPKGYFEYEGRDVLVHELLSCTVKDIQLLHQNRPTSVWLITTFAKHLMRGLAHMHKNGVVHGDVKPHNIMWSGLEETFKLIDFGVSFSLNENMEHAIQSRAYQAPETIRWNQWLQPPSTYYGTQLPCVGNAYPTKPGAEADVWSAGCIIAELMTGSKKKTEVIDWSAEDSLKDSLLSEPQKGSEKPTMFDLLTLPTTVLRIVSLVRPEMDQEFADEIVETVVEMANSCCEGTICPKEYTFYNPNGSLYLVYEDAQDARSAYEILRRSVVKDFTLAVTFFPKEFYENSNFF</sequence>
<dbReference type="OrthoDB" id="6363883at2759"/>
<name>A0A5N5SYI1_9CRUS</name>
<dbReference type="Pfam" id="PF00069">
    <property type="entry name" value="Pkinase"/>
    <property type="match status" value="1"/>
</dbReference>
<organism evidence="2 3">
    <name type="scientific">Armadillidium nasatum</name>
    <dbReference type="NCBI Taxonomy" id="96803"/>
    <lineage>
        <taxon>Eukaryota</taxon>
        <taxon>Metazoa</taxon>
        <taxon>Ecdysozoa</taxon>
        <taxon>Arthropoda</taxon>
        <taxon>Crustacea</taxon>
        <taxon>Multicrustacea</taxon>
        <taxon>Malacostraca</taxon>
        <taxon>Eumalacostraca</taxon>
        <taxon>Peracarida</taxon>
        <taxon>Isopoda</taxon>
        <taxon>Oniscidea</taxon>
        <taxon>Crinocheta</taxon>
        <taxon>Armadillidiidae</taxon>
        <taxon>Armadillidium</taxon>
    </lineage>
</organism>